<dbReference type="EC" id="2.7.13.3" evidence="2"/>
<feature type="domain" description="Histidine kinase" evidence="4">
    <location>
        <begin position="1"/>
        <end position="216"/>
    </location>
</feature>
<dbReference type="PANTHER" id="PTHR43547">
    <property type="entry name" value="TWO-COMPONENT HISTIDINE KINASE"/>
    <property type="match status" value="1"/>
</dbReference>
<comment type="catalytic activity">
    <reaction evidence="1">
        <text>ATP + protein L-histidine = ADP + protein N-phospho-L-histidine.</text>
        <dbReference type="EC" id="2.7.13.3"/>
    </reaction>
</comment>
<gene>
    <name evidence="5" type="ORF">ABS361_01750</name>
</gene>
<dbReference type="Gene3D" id="3.30.565.10">
    <property type="entry name" value="Histidine kinase-like ATPase, C-terminal domain"/>
    <property type="match status" value="1"/>
</dbReference>
<proteinExistence type="predicted"/>
<dbReference type="PRINTS" id="PR00344">
    <property type="entry name" value="BCTRLSENSOR"/>
</dbReference>
<dbReference type="InterPro" id="IPR005467">
    <property type="entry name" value="His_kinase_dom"/>
</dbReference>
<keyword evidence="3" id="KW-0597">Phosphoprotein</keyword>
<dbReference type="KEGG" id="mflg:ABS361_01750"/>
<dbReference type="RefSeq" id="WP_407050141.1">
    <property type="nucleotide sequence ID" value="NZ_CP158568.1"/>
</dbReference>
<protein>
    <recommendedName>
        <fullName evidence="2">histidine kinase</fullName>
        <ecNumber evidence="2">2.7.13.3</ecNumber>
    </recommendedName>
</protein>
<dbReference type="Gene3D" id="1.10.287.130">
    <property type="match status" value="1"/>
</dbReference>
<dbReference type="EMBL" id="CP158568">
    <property type="protein sequence ID" value="XBY45048.1"/>
    <property type="molecule type" value="Genomic_DNA"/>
</dbReference>
<evidence type="ECO:0000256" key="2">
    <source>
        <dbReference type="ARBA" id="ARBA00012438"/>
    </source>
</evidence>
<name>A0AAU7XDI6_9HYPH</name>
<dbReference type="SUPFAM" id="SSF55874">
    <property type="entry name" value="ATPase domain of HSP90 chaperone/DNA topoisomerase II/histidine kinase"/>
    <property type="match status" value="1"/>
</dbReference>
<dbReference type="Pfam" id="PF02518">
    <property type="entry name" value="HATPase_c"/>
    <property type="match status" value="1"/>
</dbReference>
<accession>A0AAU7XDI6</accession>
<dbReference type="AlphaFoldDB" id="A0AAU7XDI6"/>
<keyword evidence="5" id="KW-0418">Kinase</keyword>
<dbReference type="PROSITE" id="PS50109">
    <property type="entry name" value="HIS_KIN"/>
    <property type="match status" value="1"/>
</dbReference>
<keyword evidence="5" id="KW-0808">Transferase</keyword>
<dbReference type="CDD" id="cd00075">
    <property type="entry name" value="HATPase"/>
    <property type="match status" value="1"/>
</dbReference>
<dbReference type="InterPro" id="IPR036890">
    <property type="entry name" value="HATPase_C_sf"/>
</dbReference>
<evidence type="ECO:0000313" key="5">
    <source>
        <dbReference type="EMBL" id="XBY45048.1"/>
    </source>
</evidence>
<dbReference type="GO" id="GO:0000155">
    <property type="term" value="F:phosphorelay sensor kinase activity"/>
    <property type="evidence" value="ECO:0007669"/>
    <property type="project" value="InterPro"/>
</dbReference>
<dbReference type="SMART" id="SM00387">
    <property type="entry name" value="HATPase_c"/>
    <property type="match status" value="1"/>
</dbReference>
<evidence type="ECO:0000256" key="3">
    <source>
        <dbReference type="ARBA" id="ARBA00022553"/>
    </source>
</evidence>
<evidence type="ECO:0000256" key="1">
    <source>
        <dbReference type="ARBA" id="ARBA00000085"/>
    </source>
</evidence>
<dbReference type="PANTHER" id="PTHR43547:SF2">
    <property type="entry name" value="HYBRID SIGNAL TRANSDUCTION HISTIDINE KINASE C"/>
    <property type="match status" value="1"/>
</dbReference>
<dbReference type="SUPFAM" id="SSF47384">
    <property type="entry name" value="Homodimeric domain of signal transducing histidine kinase"/>
    <property type="match status" value="1"/>
</dbReference>
<organism evidence="5">
    <name type="scientific">Methyloraptor flagellatus</name>
    <dbReference type="NCBI Taxonomy" id="3162530"/>
    <lineage>
        <taxon>Bacteria</taxon>
        <taxon>Pseudomonadati</taxon>
        <taxon>Pseudomonadota</taxon>
        <taxon>Alphaproteobacteria</taxon>
        <taxon>Hyphomicrobiales</taxon>
        <taxon>Ancalomicrobiaceae</taxon>
        <taxon>Methyloraptor</taxon>
    </lineage>
</organism>
<sequence length="222" mass="23991">MRTRLTVVLGECDLALRREMAEPTREALCTIRVRTQRLHRKVEDLLRVARSESGEIDIELEPVEVERLIADTVEDTGALARRAGLRLETAVDTDGLTALADPDWMRQVLEGLVANAVRHSPAGGRIALKAFADGDDAVLMVEDEGSGIAAADLPHLFERFYRGAGATGGSGFGIGLALAKWVVERHDGNIAIASRLEADPAGPRGTTVTIRLPALERTDHTL</sequence>
<reference evidence="5" key="1">
    <citation type="submission" date="2024-06" db="EMBL/GenBank/DDBJ databases">
        <title>Methylostella associata gen. nov., sp. nov., a novel Ancalomicrobiaceae-affiliated facultatively methylotrophic bacteria that feed on methanotrophs of the genus Methylococcus.</title>
        <authorList>
            <person name="Saltykova V."/>
            <person name="Danilova O.V."/>
            <person name="Oshkin I.Y."/>
            <person name="Belova S.E."/>
            <person name="Pimenov N.V."/>
            <person name="Dedysh S.N."/>
        </authorList>
    </citation>
    <scope>NUCLEOTIDE SEQUENCE</scope>
    <source>
        <strain evidence="5">S20</strain>
    </source>
</reference>
<evidence type="ECO:0000259" key="4">
    <source>
        <dbReference type="PROSITE" id="PS50109"/>
    </source>
</evidence>
<dbReference type="InterPro" id="IPR036097">
    <property type="entry name" value="HisK_dim/P_sf"/>
</dbReference>
<dbReference type="InterPro" id="IPR003594">
    <property type="entry name" value="HATPase_dom"/>
</dbReference>
<dbReference type="InterPro" id="IPR004358">
    <property type="entry name" value="Sig_transdc_His_kin-like_C"/>
</dbReference>